<keyword evidence="1 2" id="KW-0121">Carboxypeptidase</keyword>
<keyword evidence="1" id="KW-0645">Protease</keyword>
<dbReference type="PROSITE" id="PS52034">
    <property type="entry name" value="PEPTIDASE_M32"/>
    <property type="match status" value="1"/>
</dbReference>
<protein>
    <recommendedName>
        <fullName evidence="1">Metal-dependent carboxypeptidase</fullName>
        <ecNumber evidence="1">3.4.17.19</ecNumber>
    </recommendedName>
</protein>
<evidence type="ECO:0000313" key="3">
    <source>
        <dbReference type="Proteomes" id="UP001156882"/>
    </source>
</evidence>
<reference evidence="3" key="1">
    <citation type="journal article" date="2019" name="Int. J. Syst. Evol. Microbiol.">
        <title>The Global Catalogue of Microorganisms (GCM) 10K type strain sequencing project: providing services to taxonomists for standard genome sequencing and annotation.</title>
        <authorList>
            <consortium name="The Broad Institute Genomics Platform"/>
            <consortium name="The Broad Institute Genome Sequencing Center for Infectious Disease"/>
            <person name="Wu L."/>
            <person name="Ma J."/>
        </authorList>
    </citation>
    <scope>NUCLEOTIDE SEQUENCE [LARGE SCALE GENOMIC DNA]</scope>
    <source>
        <strain evidence="3">NBRC 101365</strain>
    </source>
</reference>
<comment type="function">
    <text evidence="1">Broad specificity carboxypetidase that releases amino acids sequentially from the C-terminus, including neutral, aromatic, polar and basic residues.</text>
</comment>
<dbReference type="Pfam" id="PF02074">
    <property type="entry name" value="Peptidase_M32"/>
    <property type="match status" value="1"/>
</dbReference>
<keyword evidence="1" id="KW-0378">Hydrolase</keyword>
<dbReference type="Gene3D" id="1.10.1370.30">
    <property type="match status" value="1"/>
</dbReference>
<keyword evidence="3" id="KW-1185">Reference proteome</keyword>
<name>A0ABQ6CKY7_9HYPH</name>
<dbReference type="EC" id="3.4.17.19" evidence="1"/>
<dbReference type="EMBL" id="BSPC01000022">
    <property type="protein sequence ID" value="GLS19379.1"/>
    <property type="molecule type" value="Genomic_DNA"/>
</dbReference>
<dbReference type="Proteomes" id="UP001156882">
    <property type="component" value="Unassembled WGS sequence"/>
</dbReference>
<comment type="similarity">
    <text evidence="1">Belongs to the peptidase M32 family.</text>
</comment>
<dbReference type="PRINTS" id="PR00998">
    <property type="entry name" value="CRBOXYPTASET"/>
</dbReference>
<organism evidence="2 3">
    <name type="scientific">Labrys miyagiensis</name>
    <dbReference type="NCBI Taxonomy" id="346912"/>
    <lineage>
        <taxon>Bacteria</taxon>
        <taxon>Pseudomonadati</taxon>
        <taxon>Pseudomonadota</taxon>
        <taxon>Alphaproteobacteria</taxon>
        <taxon>Hyphomicrobiales</taxon>
        <taxon>Xanthobacteraceae</taxon>
        <taxon>Labrys</taxon>
    </lineage>
</organism>
<evidence type="ECO:0000256" key="1">
    <source>
        <dbReference type="PIRNR" id="PIRNR006615"/>
    </source>
</evidence>
<accession>A0ABQ6CKY7</accession>
<dbReference type="InterPro" id="IPR001333">
    <property type="entry name" value="Peptidase_M32_Taq"/>
</dbReference>
<gene>
    <name evidence="2" type="ORF">GCM10007874_23960</name>
</gene>
<proteinExistence type="inferred from homology"/>
<dbReference type="SUPFAM" id="SSF55486">
    <property type="entry name" value="Metalloproteases ('zincins'), catalytic domain"/>
    <property type="match status" value="1"/>
</dbReference>
<evidence type="ECO:0000313" key="2">
    <source>
        <dbReference type="EMBL" id="GLS19379.1"/>
    </source>
</evidence>
<comment type="caution">
    <text evidence="2">The sequence shown here is derived from an EMBL/GenBank/DDBJ whole genome shotgun (WGS) entry which is preliminary data.</text>
</comment>
<dbReference type="PANTHER" id="PTHR34217:SF1">
    <property type="entry name" value="CARBOXYPEPTIDASE 1"/>
    <property type="match status" value="1"/>
</dbReference>
<dbReference type="CDD" id="cd06460">
    <property type="entry name" value="M32_Taq"/>
    <property type="match status" value="1"/>
</dbReference>
<dbReference type="GO" id="GO:0004180">
    <property type="term" value="F:carboxypeptidase activity"/>
    <property type="evidence" value="ECO:0007669"/>
    <property type="project" value="UniProtKB-KW"/>
</dbReference>
<keyword evidence="1" id="KW-0482">Metalloprotease</keyword>
<comment type="catalytic activity">
    <reaction evidence="1">
        <text>Release of a C-terminal amino acid with broad specificity, except for -Pro.</text>
        <dbReference type="EC" id="3.4.17.19"/>
    </reaction>
</comment>
<dbReference type="RefSeq" id="WP_284312304.1">
    <property type="nucleotide sequence ID" value="NZ_BSPC01000022.1"/>
</dbReference>
<sequence length="509" mass="56696">MNAGTTGLARFEQEIGRLNDILCAINILNWDARTKMPASGATTRGQQIATLSGLAREMATGEAMRGAIEAGLDEVEAGGTDEQRRALLLTKDTIETLRRIPEALITEAAALRTRAHESWIRARANNDFASFAPLLAETVGLQRAIAQAIGFERHPYDALIGQYEPGMTLATLEPLYARLKDALLPLIDTVFGRSDQPRLDILERSFPVETQKAYARDIAARMGFDFARGRLDDTVHPFEVSFTREDVRITGRFREDWLPGGLFAIWHEAGHGMYEQGVLAKFTRSAFTTDIVNLYAVGGASFGMHESQSRLWENRVGRSQRFWELHFHSLQEAFPEQLVDVDAMEFWRAVNAVRPSFIRVEADELTYDLHIILRTEIEAALIAGEIEVGELPSLWNQKIRDFLGLIVPDDSQGLLQDVHWSSGMIGSFPTYTLGNVMAAQLFEAASRLPTIAKGLEGGNYAPLRLWLGEHVHRHGRSRTPDEILRDATGSSLDPTAYIDALAEKVRLLA</sequence>
<keyword evidence="1" id="KW-0479">Metal-binding</keyword>
<dbReference type="PIRSF" id="PIRSF006615">
    <property type="entry name" value="Zn_crbxpep_Taq"/>
    <property type="match status" value="1"/>
</dbReference>
<dbReference type="PANTHER" id="PTHR34217">
    <property type="entry name" value="METAL-DEPENDENT CARBOXYPEPTIDASE"/>
    <property type="match status" value="1"/>
</dbReference>